<dbReference type="EMBL" id="SHKR01000012">
    <property type="protein sequence ID" value="RZU15993.1"/>
    <property type="molecule type" value="Genomic_DNA"/>
</dbReference>
<proteinExistence type="predicted"/>
<accession>A0A4Q7X0L3</accession>
<reference evidence="2 3" key="1">
    <citation type="journal article" date="2015" name="Stand. Genomic Sci.">
        <title>Genomic Encyclopedia of Bacterial and Archaeal Type Strains, Phase III: the genomes of soil and plant-associated and newly described type strains.</title>
        <authorList>
            <person name="Whitman W.B."/>
            <person name="Woyke T."/>
            <person name="Klenk H.P."/>
            <person name="Zhou Y."/>
            <person name="Lilburn T.G."/>
            <person name="Beck B.J."/>
            <person name="De Vos P."/>
            <person name="Vandamme P."/>
            <person name="Eisen J.A."/>
            <person name="Garrity G."/>
            <person name="Hugenholtz P."/>
            <person name="Kyrpides N.C."/>
        </authorList>
    </citation>
    <scope>NUCLEOTIDE SEQUENCE [LARGE SCALE GENOMIC DNA]</scope>
    <source>
        <strain evidence="2 3">VKM Ac-2540</strain>
    </source>
</reference>
<keyword evidence="3" id="KW-1185">Reference proteome</keyword>
<protein>
    <submittedName>
        <fullName evidence="2">Uncharacterized protein</fullName>
    </submittedName>
</protein>
<feature type="region of interest" description="Disordered" evidence="1">
    <location>
        <begin position="269"/>
        <end position="292"/>
    </location>
</feature>
<evidence type="ECO:0000313" key="2">
    <source>
        <dbReference type="EMBL" id="RZU15993.1"/>
    </source>
</evidence>
<name>A0A4Q7X0L3_9ACTN</name>
<gene>
    <name evidence="2" type="ORF">EV645_3535</name>
</gene>
<dbReference type="AlphaFoldDB" id="A0A4Q7X0L3"/>
<comment type="caution">
    <text evidence="2">The sequence shown here is derived from an EMBL/GenBank/DDBJ whole genome shotgun (WGS) entry which is preliminary data.</text>
</comment>
<evidence type="ECO:0000313" key="3">
    <source>
        <dbReference type="Proteomes" id="UP000292027"/>
    </source>
</evidence>
<dbReference type="Proteomes" id="UP000292027">
    <property type="component" value="Unassembled WGS sequence"/>
</dbReference>
<feature type="region of interest" description="Disordered" evidence="1">
    <location>
        <begin position="800"/>
        <end position="820"/>
    </location>
</feature>
<dbReference type="InterPro" id="IPR011990">
    <property type="entry name" value="TPR-like_helical_dom_sf"/>
</dbReference>
<evidence type="ECO:0000256" key="1">
    <source>
        <dbReference type="SAM" id="MobiDB-lite"/>
    </source>
</evidence>
<sequence>MSLPELLADIGFMVSDADLQAAAIAVGGPDVLLQLESPQSSAAVVGPAWISFLDALRSPAGVRPPIELLIELLVHTAFNHESSGGVSLTTSLRSVGFGWLGTWRELNLRLAGQLYSYSRVSNEARDYRSMRACLEAALECWEVVEQLDSRSNADQRRIWRGMRAVSQLYLARQSTSPVGLLTGASVDFGIAQDNGDRTSQHFQLYSETRQRLFALTGDDTHLAGAARCLDDARAEGYDTIALTQERADLLFARGLRAMEVAGARLRRGTEANAADVRSTTSPDDREVNGSGLDILDVEPDLDASAAPRRPFDANALAAARSAFIAAALLRSRSMTMPRPMPMADPQDTTISTIKRGQAWLRAAHAGRLLGLPRNEHVRAAVRDLRRCGEPNAPISGPYWPWALLERARLLIAEGLDTALEEAGQLTLIGLQAAETELGPDAVLTTRLRTLLVEVDLRRATTLVDRAGCRAALPAALAAASDSGRVASSALAYGARVLLPDEGIIEPGDLPIIRQVVDELESRTRQALDQRAFNASHAAALLIRSDGAGPVTTVDRNVQERIHRLLNLAIDATGTADTTDWPGSTAIQFNSARAALRLGRIIAADGTDEARASALPLFSEAVNKLESVATTIDSWDTDDPQPVPGSGDEPIAGFVLDRRQCASLLGDAYLRRDTLRHDNADLSAAIGWLTRSTSLGNDSPEQLSLLGQAYFKVGRRTSDADSLERAVELKARSRLRAAETHGDVAREAYSVGAAAAYSLWRMRGRREDFVTATETAILGAESDITWAWPLLQLADLASASPDTAATLPEEPPHDPATGQPAPRTIWAAMRRGDLAELRTEACRRVVGNTEFMTQVLGGRRRWETYVLDDPHGLLSSTLVLKPAPNRADADRESSRTRAFRQHLAATSAPSWARATQPLAVVDLPESARAVLVSYREVGVELSDLIAQRGTDGGPTAEEVIRAVKRSLELLAIIHTWRGPIPQTAEPDRNVVRALGRELNRMGHRHADSAADRWVQLIPEGLPRVGKRDAHTENWLVTRYGAVVALDLGSSSHLPVGFEVAQLLEDMPLLDCTEEGQNQRLELAEGYLSALAGYWPDIAGSLPDVRSDRWRTAYACFAARRAIFLIDRENQRPAAGLRDRARRDHAESVLQLAIETVPELSVLSWPGS</sequence>
<dbReference type="Gene3D" id="1.25.40.10">
    <property type="entry name" value="Tetratricopeptide repeat domain"/>
    <property type="match status" value="1"/>
</dbReference>
<organism evidence="2 3">
    <name type="scientific">Kribbella rubisoli</name>
    <dbReference type="NCBI Taxonomy" id="3075929"/>
    <lineage>
        <taxon>Bacteria</taxon>
        <taxon>Bacillati</taxon>
        <taxon>Actinomycetota</taxon>
        <taxon>Actinomycetes</taxon>
        <taxon>Propionibacteriales</taxon>
        <taxon>Kribbellaceae</taxon>
        <taxon>Kribbella</taxon>
    </lineage>
</organism>